<gene>
    <name evidence="2" type="ORF">UA74_20040</name>
</gene>
<evidence type="ECO:0000256" key="1">
    <source>
        <dbReference type="SAM" id="SignalP"/>
    </source>
</evidence>
<dbReference type="EMBL" id="CP016076">
    <property type="protein sequence ID" value="APU16033.1"/>
    <property type="molecule type" value="Genomic_DNA"/>
</dbReference>
<dbReference type="InterPro" id="IPR050490">
    <property type="entry name" value="Bact_solute-bd_prot1"/>
</dbReference>
<sequence length="436" mass="48193">MDRRSLLKTAVLGLALPAMVPLAGCAGPTRRGAVRFEGWDYEAQLVQQNVDRFIRLNPDVEVDYAPITSAQFIQKLTAEFMGGGGPDVLYMYDDSLASSVEARYLQPLDELAGIDEVYQAIYPSVAQAMTYQGRRYGLPYYTDSQALIYNADILAEAGYDTPPTTLDELEEQALAVKRAGLLEHPIGLPAQLSDTALMWIWALVYANEADLFDEDFQPVMNLPGSATTAVLDWLLRVSADSQVLDPASVQTLPVPMDNAMMAGQYAFTIQPRYSLRNYNDPAVSNTAGAMRLAPIPSIDGRTEGTVSNSRMYCLNLETDVQEKAERLLHYMGGLDDDGSPYTARFWFLERGLGFAFTDLADDPEIVESLSTFADPEIYAYLASVARARSVVAVPWYAEFEATLQRTVQQVFTGDRTPAQGSAELERAARSLARRYE</sequence>
<dbReference type="Pfam" id="PF01547">
    <property type="entry name" value="SBP_bac_1"/>
    <property type="match status" value="1"/>
</dbReference>
<proteinExistence type="predicted"/>
<evidence type="ECO:0000313" key="3">
    <source>
        <dbReference type="Proteomes" id="UP000185511"/>
    </source>
</evidence>
<reference evidence="3" key="1">
    <citation type="submission" date="2016-06" db="EMBL/GenBank/DDBJ databases">
        <title>Complete genome sequence of Actinoalloteichus fjordicus DSM 46855 (=ADI127-17), type strain of the new species Actinoalloteichus fjordicus.</title>
        <authorList>
            <person name="Ruckert C."/>
            <person name="Nouioui I."/>
            <person name="Willmese J."/>
            <person name="van Wezel G."/>
            <person name="Klenk H.-P."/>
            <person name="Kalinowski J."/>
            <person name="Zotchev S.B."/>
        </authorList>
    </citation>
    <scope>NUCLEOTIDE SEQUENCE [LARGE SCALE GENOMIC DNA]</scope>
    <source>
        <strain evidence="3">ADI127-7</strain>
    </source>
</reference>
<dbReference type="SUPFAM" id="SSF53850">
    <property type="entry name" value="Periplasmic binding protein-like II"/>
    <property type="match status" value="1"/>
</dbReference>
<organism evidence="2 3">
    <name type="scientific">Actinoalloteichus fjordicus</name>
    <dbReference type="NCBI Taxonomy" id="1612552"/>
    <lineage>
        <taxon>Bacteria</taxon>
        <taxon>Bacillati</taxon>
        <taxon>Actinomycetota</taxon>
        <taxon>Actinomycetes</taxon>
        <taxon>Pseudonocardiales</taxon>
        <taxon>Pseudonocardiaceae</taxon>
        <taxon>Actinoalloteichus</taxon>
    </lineage>
</organism>
<dbReference type="Gene3D" id="3.40.190.10">
    <property type="entry name" value="Periplasmic binding protein-like II"/>
    <property type="match status" value="2"/>
</dbReference>
<keyword evidence="1" id="KW-0732">Signal</keyword>
<keyword evidence="3" id="KW-1185">Reference proteome</keyword>
<dbReference type="PANTHER" id="PTHR43649">
    <property type="entry name" value="ARABINOSE-BINDING PROTEIN-RELATED"/>
    <property type="match status" value="1"/>
</dbReference>
<dbReference type="PANTHER" id="PTHR43649:SF30">
    <property type="entry name" value="ABC TRANSPORTER SUBSTRATE-BINDING PROTEIN"/>
    <property type="match status" value="1"/>
</dbReference>
<dbReference type="RefSeq" id="WP_083683390.1">
    <property type="nucleotide sequence ID" value="NZ_CP016076.1"/>
</dbReference>
<name>A0AAC9LDU9_9PSEU</name>
<evidence type="ECO:0000313" key="2">
    <source>
        <dbReference type="EMBL" id="APU16033.1"/>
    </source>
</evidence>
<dbReference type="InterPro" id="IPR006059">
    <property type="entry name" value="SBP"/>
</dbReference>
<feature type="signal peptide" evidence="1">
    <location>
        <begin position="1"/>
        <end position="23"/>
    </location>
</feature>
<dbReference type="Proteomes" id="UP000185511">
    <property type="component" value="Chromosome"/>
</dbReference>
<feature type="chain" id="PRO_5041931297" evidence="1">
    <location>
        <begin position="24"/>
        <end position="436"/>
    </location>
</feature>
<dbReference type="KEGG" id="acad:UA74_20040"/>
<accession>A0AAC9LDU9</accession>
<protein>
    <submittedName>
        <fullName evidence="2">Carbohydrate ABC transporter substrate-binding protein, CUT1 family</fullName>
    </submittedName>
</protein>
<dbReference type="AlphaFoldDB" id="A0AAC9LDU9"/>